<dbReference type="EMBL" id="GBIH01002562">
    <property type="protein sequence ID" value="JAC92148.1"/>
    <property type="molecule type" value="mRNA"/>
</dbReference>
<sequence>LQINLGSSTLQVVKSVKILGVYFTESLSWNEHVDYIHKKVRKPIGLLCKNRDVFPTSVKLLLYYSLIYTHYVYCHLVWGQTTMQNLTKLLLTQKRVLRIVANVPFMHPSRELFLKHNVIPIDHLYKFRLLVMYNTALKHNNIFFLFALSGLAKLDHKYVTRHGEFWSVSVPRTNYGFTSLKYALPSLLNKLEANNVSIYGTSNRMLTKIILQTA</sequence>
<name>A0A090XE29_IXORI</name>
<evidence type="ECO:0000313" key="1">
    <source>
        <dbReference type="EMBL" id="JAC92148.1"/>
    </source>
</evidence>
<reference evidence="1" key="1">
    <citation type="journal article" date="2015" name="PLoS Negl. Trop. Dis.">
        <title>Deep Sequencing Analysis of the Ixodes ricinus Haemocytome.</title>
        <authorList>
            <person name="Kotsyfakis M."/>
            <person name="Kopacek P."/>
            <person name="Franta Z."/>
            <person name="Pedra J.H."/>
            <person name="Ribeiro J.M."/>
        </authorList>
    </citation>
    <scope>NUCLEOTIDE SEQUENCE</scope>
</reference>
<protein>
    <submittedName>
        <fullName evidence="1">Putative tick transposon</fullName>
    </submittedName>
</protein>
<proteinExistence type="evidence at transcript level"/>
<organism evidence="1">
    <name type="scientific">Ixodes ricinus</name>
    <name type="common">Common tick</name>
    <name type="synonym">Acarus ricinus</name>
    <dbReference type="NCBI Taxonomy" id="34613"/>
    <lineage>
        <taxon>Eukaryota</taxon>
        <taxon>Metazoa</taxon>
        <taxon>Ecdysozoa</taxon>
        <taxon>Arthropoda</taxon>
        <taxon>Chelicerata</taxon>
        <taxon>Arachnida</taxon>
        <taxon>Acari</taxon>
        <taxon>Parasitiformes</taxon>
        <taxon>Ixodida</taxon>
        <taxon>Ixodoidea</taxon>
        <taxon>Ixodidae</taxon>
        <taxon>Ixodinae</taxon>
        <taxon>Ixodes</taxon>
    </lineage>
</organism>
<dbReference type="AlphaFoldDB" id="A0A090XE29"/>
<accession>A0A090XE29</accession>
<feature type="non-terminal residue" evidence="1">
    <location>
        <position position="1"/>
    </location>
</feature>